<dbReference type="Proteomes" id="UP000676996">
    <property type="component" value="Unassembled WGS sequence"/>
</dbReference>
<comment type="caution">
    <text evidence="3">The sequence shown here is derived from an EMBL/GenBank/DDBJ whole genome shotgun (WGS) entry which is preliminary data.</text>
</comment>
<protein>
    <recommendedName>
        <fullName evidence="5">PRC-barrel domain-containing protein</fullName>
    </recommendedName>
</protein>
<dbReference type="EMBL" id="JAGRQC010000003">
    <property type="protein sequence ID" value="MBR0553295.1"/>
    <property type="molecule type" value="Genomic_DNA"/>
</dbReference>
<feature type="chain" id="PRO_5035866909" description="PRC-barrel domain-containing protein" evidence="2">
    <location>
        <begin position="24"/>
        <end position="151"/>
    </location>
</feature>
<evidence type="ECO:0000256" key="2">
    <source>
        <dbReference type="SAM" id="SignalP"/>
    </source>
</evidence>
<sequence>MRICPIVYAAAGLAAILPGTALAQAAGSTGPGMPVLVGESDSMDIGVKTDAARARDAAARNALQDQSERSRRSRRDRAVAATAADLIAGAPIFDEAGKALGTIRSVDGPTAIVETGDSAVGVPVEAFGKNRNGLMLQLTKKQFDDMVAGPK</sequence>
<evidence type="ECO:0000313" key="3">
    <source>
        <dbReference type="EMBL" id="MBR0553295.1"/>
    </source>
</evidence>
<evidence type="ECO:0000256" key="1">
    <source>
        <dbReference type="SAM" id="MobiDB-lite"/>
    </source>
</evidence>
<evidence type="ECO:0008006" key="5">
    <source>
        <dbReference type="Google" id="ProtNLM"/>
    </source>
</evidence>
<keyword evidence="2" id="KW-0732">Signal</keyword>
<feature type="region of interest" description="Disordered" evidence="1">
    <location>
        <begin position="56"/>
        <end position="76"/>
    </location>
</feature>
<proteinExistence type="predicted"/>
<organism evidence="3 4">
    <name type="scientific">Stakelama marina</name>
    <dbReference type="NCBI Taxonomy" id="2826939"/>
    <lineage>
        <taxon>Bacteria</taxon>
        <taxon>Pseudomonadati</taxon>
        <taxon>Pseudomonadota</taxon>
        <taxon>Alphaproteobacteria</taxon>
        <taxon>Sphingomonadales</taxon>
        <taxon>Sphingomonadaceae</taxon>
        <taxon>Stakelama</taxon>
    </lineage>
</organism>
<dbReference type="AlphaFoldDB" id="A0A8T4IJK7"/>
<feature type="signal peptide" evidence="2">
    <location>
        <begin position="1"/>
        <end position="23"/>
    </location>
</feature>
<gene>
    <name evidence="3" type="ORF">J7S20_12325</name>
</gene>
<evidence type="ECO:0000313" key="4">
    <source>
        <dbReference type="Proteomes" id="UP000676996"/>
    </source>
</evidence>
<name>A0A8T4IJK7_9SPHN</name>
<keyword evidence="4" id="KW-1185">Reference proteome</keyword>
<reference evidence="3" key="1">
    <citation type="submission" date="2021-04" db="EMBL/GenBank/DDBJ databases">
        <title>Ouciella asimina sp. nov., isolated from the surface seawater in the hydrothermal field of Okinawa Trough.</title>
        <authorList>
            <person name="Shuang W."/>
        </authorList>
    </citation>
    <scope>NUCLEOTIDE SEQUENCE</scope>
    <source>
        <strain evidence="3">LXI357</strain>
    </source>
</reference>
<accession>A0A8T4IJK7</accession>
<dbReference type="RefSeq" id="WP_284054526.1">
    <property type="nucleotide sequence ID" value="NZ_JAGRQC010000003.1"/>
</dbReference>